<dbReference type="Gene3D" id="1.10.30.50">
    <property type="match status" value="1"/>
</dbReference>
<protein>
    <submittedName>
        <fullName evidence="2">HNHc domain containing protein</fullName>
    </submittedName>
</protein>
<feature type="domain" description="HNH nuclease" evidence="1">
    <location>
        <begin position="16"/>
        <end position="67"/>
    </location>
</feature>
<dbReference type="Pfam" id="PF01844">
    <property type="entry name" value="HNH"/>
    <property type="match status" value="1"/>
</dbReference>
<accession>A0A6J5PCA3</accession>
<evidence type="ECO:0000259" key="1">
    <source>
        <dbReference type="SMART" id="SM00507"/>
    </source>
</evidence>
<dbReference type="InterPro" id="IPR002711">
    <property type="entry name" value="HNH"/>
</dbReference>
<dbReference type="PANTHER" id="PTHR41287:SF1">
    <property type="entry name" value="PROTEIN YMFN"/>
    <property type="match status" value="1"/>
</dbReference>
<dbReference type="Gene3D" id="3.40.50.300">
    <property type="entry name" value="P-loop containing nucleotide triphosphate hydrolases"/>
    <property type="match status" value="1"/>
</dbReference>
<dbReference type="GO" id="GO:0003676">
    <property type="term" value="F:nucleic acid binding"/>
    <property type="evidence" value="ECO:0007669"/>
    <property type="project" value="InterPro"/>
</dbReference>
<dbReference type="CDD" id="cd00085">
    <property type="entry name" value="HNHc"/>
    <property type="match status" value="1"/>
</dbReference>
<gene>
    <name evidence="2" type="ORF">UFOVP873_11</name>
</gene>
<dbReference type="InterPro" id="IPR027417">
    <property type="entry name" value="P-loop_NTPase"/>
</dbReference>
<evidence type="ECO:0000313" key="2">
    <source>
        <dbReference type="EMBL" id="CAB4167071.1"/>
    </source>
</evidence>
<dbReference type="EMBL" id="LR796800">
    <property type="protein sequence ID" value="CAB4167071.1"/>
    <property type="molecule type" value="Genomic_DNA"/>
</dbReference>
<dbReference type="InterPro" id="IPR005021">
    <property type="entry name" value="Terminase_largesu-like"/>
</dbReference>
<dbReference type="InterPro" id="IPR003615">
    <property type="entry name" value="HNH_nuc"/>
</dbReference>
<organism evidence="2">
    <name type="scientific">uncultured Caudovirales phage</name>
    <dbReference type="NCBI Taxonomy" id="2100421"/>
    <lineage>
        <taxon>Viruses</taxon>
        <taxon>Duplodnaviria</taxon>
        <taxon>Heunggongvirae</taxon>
        <taxon>Uroviricota</taxon>
        <taxon>Caudoviricetes</taxon>
        <taxon>Peduoviridae</taxon>
        <taxon>Maltschvirus</taxon>
        <taxon>Maltschvirus maltsch</taxon>
    </lineage>
</organism>
<dbReference type="SMART" id="SM00507">
    <property type="entry name" value="HNHc"/>
    <property type="match status" value="1"/>
</dbReference>
<dbReference type="GO" id="GO:0008270">
    <property type="term" value="F:zinc ion binding"/>
    <property type="evidence" value="ECO:0007669"/>
    <property type="project" value="InterPro"/>
</dbReference>
<dbReference type="PANTHER" id="PTHR41287">
    <property type="match status" value="1"/>
</dbReference>
<name>A0A6J5PCA3_9CAUD</name>
<sequence length="598" mass="66124">MSTPRRKDLDSASYRKNRETFLTEWDGACHWCKRARATTIDHVIEQDRGADPTDQSNWVGACHKCNSRRGAEYLAKKRAATVQARTKSQNTNQKSENQNNFFEIEKTFTPTPSMHLSQKAEKAPDVAGSRRMVSDAPGPGLIEPRLISGLLGCGSYGDEVAALARDVMGIELMPWQLLALRGQLEHDENGDLVRRRSLVSVARQNGKTVALKAFILWALTKEPIRRGKPVLVISTAHQLDLAVEIFEQLAPLLEAKFGAKAYWSYGRNEVVMPDESRWLVQAATPKAFHGFSPTYIVADEVWNISADVLFNGALPSQRAMQSPLLSCWSTAGTEDSHAMLKMREEGLRAIDEKKFSKLFFAEWSVPPGVDPMVEKGYWAMANPAIGYTLDPEILVDESEQVDKAAFMRASLNLWISSANSWLNPGVFDKLTTTTMPEGGVLSVDSSIDESLYCGIRAQLNDEGQIAVTVEFVTDTLGACWEKVHESAKTCRQIALTPSLFQMAPMDLDKKKIDVGYGELVTHTSTIRQLINEGRLVHTGEQMLLEHVNRAVGVKTQSGYTISSQKSSGPITMARCMIFAAALVAKPTQKARAAIAFGR</sequence>
<reference evidence="2" key="1">
    <citation type="submission" date="2020-04" db="EMBL/GenBank/DDBJ databases">
        <authorList>
            <person name="Chiriac C."/>
            <person name="Salcher M."/>
            <person name="Ghai R."/>
            <person name="Kavagutti S V."/>
        </authorList>
    </citation>
    <scope>NUCLEOTIDE SEQUENCE</scope>
</reference>
<proteinExistence type="predicted"/>
<dbReference type="GO" id="GO:0004519">
    <property type="term" value="F:endonuclease activity"/>
    <property type="evidence" value="ECO:0007669"/>
    <property type="project" value="InterPro"/>
</dbReference>